<evidence type="ECO:0000313" key="1">
    <source>
        <dbReference type="EMBL" id="KIH84270.1"/>
    </source>
</evidence>
<dbReference type="SUPFAM" id="SSF52467">
    <property type="entry name" value="DHS-like NAD/FAD-binding domain"/>
    <property type="match status" value="1"/>
</dbReference>
<dbReference type="GO" id="GO:0050660">
    <property type="term" value="F:flavin adenine dinucleotide binding"/>
    <property type="evidence" value="ECO:0007669"/>
    <property type="project" value="InterPro"/>
</dbReference>
<dbReference type="EMBL" id="JXDG01000020">
    <property type="protein sequence ID" value="KIH84270.1"/>
    <property type="molecule type" value="Genomic_DNA"/>
</dbReference>
<organism evidence="1 2">
    <name type="scientific">Pseudomonas batumici</name>
    <dbReference type="NCBI Taxonomy" id="226910"/>
    <lineage>
        <taxon>Bacteria</taxon>
        <taxon>Pseudomonadati</taxon>
        <taxon>Pseudomonadota</taxon>
        <taxon>Gammaproteobacteria</taxon>
        <taxon>Pseudomonadales</taxon>
        <taxon>Pseudomonadaceae</taxon>
        <taxon>Pseudomonas</taxon>
    </lineage>
</organism>
<dbReference type="GO" id="GO:0033539">
    <property type="term" value="P:fatty acid beta-oxidation using acyl-CoA dehydrogenase"/>
    <property type="evidence" value="ECO:0007669"/>
    <property type="project" value="TreeGrafter"/>
</dbReference>
<accession>A0A0C2IBE1</accession>
<dbReference type="Gene3D" id="3.40.50.1220">
    <property type="entry name" value="TPP-binding domain"/>
    <property type="match status" value="1"/>
</dbReference>
<dbReference type="PANTHER" id="PTHR43153">
    <property type="entry name" value="ELECTRON TRANSFER FLAVOPROTEIN ALPHA"/>
    <property type="match status" value="1"/>
</dbReference>
<comment type="caution">
    <text evidence="1">The sequence shown here is derived from an EMBL/GenBank/DDBJ whole genome shotgun (WGS) entry which is preliminary data.</text>
</comment>
<reference evidence="1 2" key="1">
    <citation type="submission" date="2015-01" db="EMBL/GenBank/DDBJ databases">
        <title>Complete genome of Pseudomonas batumici UCM B-321 producer of the batumin antibiotic with strong antistaphilococcal and potential anticancer activity.</title>
        <authorList>
            <person name="Klochko V.V."/>
            <person name="Zelena L.B."/>
            <person name="Elena K.A."/>
            <person name="Reva O.N."/>
        </authorList>
    </citation>
    <scope>NUCLEOTIDE SEQUENCE [LARGE SCALE GENOMIC DNA]</scope>
    <source>
        <strain evidence="1 2">UCM B-321</strain>
    </source>
</reference>
<name>A0A0C2IBE1_9PSED</name>
<dbReference type="PATRIC" id="fig|226910.6.peg.1830"/>
<evidence type="ECO:0000313" key="2">
    <source>
        <dbReference type="Proteomes" id="UP000031535"/>
    </source>
</evidence>
<dbReference type="InterPro" id="IPR029035">
    <property type="entry name" value="DHS-like_NAD/FAD-binding_dom"/>
</dbReference>
<dbReference type="InterPro" id="IPR001308">
    <property type="entry name" value="ETF_a/FixB"/>
</dbReference>
<gene>
    <name evidence="1" type="ORF">UCMB321_1839</name>
</gene>
<dbReference type="Proteomes" id="UP000031535">
    <property type="component" value="Unassembled WGS sequence"/>
</dbReference>
<keyword evidence="2" id="KW-1185">Reference proteome</keyword>
<dbReference type="PANTHER" id="PTHR43153:SF1">
    <property type="entry name" value="ELECTRON TRANSFER FLAVOPROTEIN SUBUNIT ALPHA, MITOCHONDRIAL"/>
    <property type="match status" value="1"/>
</dbReference>
<protein>
    <submittedName>
        <fullName evidence="1">Electron transfer flavoprotein, alpha subunit</fullName>
    </submittedName>
</protein>
<dbReference type="GO" id="GO:0009055">
    <property type="term" value="F:electron transfer activity"/>
    <property type="evidence" value="ECO:0007669"/>
    <property type="project" value="InterPro"/>
</dbReference>
<proteinExistence type="predicted"/>
<sequence>MKDSKVIVAINKDEEAPIFQVADYGLVADLFEAIPEFEKLV</sequence>
<dbReference type="STRING" id="226910.UCMB321_1839"/>
<dbReference type="AlphaFoldDB" id="A0A0C2IBE1"/>